<accession>A0A0F8WKR8</accession>
<protein>
    <submittedName>
        <fullName evidence="1">Uncharacterized protein</fullName>
    </submittedName>
</protein>
<feature type="non-terminal residue" evidence="1">
    <location>
        <position position="354"/>
    </location>
</feature>
<sequence>DVYTNNDGTLGNTTLEIEEVCWANVTNGEWITPSYVIDIDDEDVETDLNTYVDIAGDKMTGILNVSGAFSQFISPDGDGKVAVYIDGDGEAGDFPLVIRAGTTPSVLDFSDRVCTVNYQGDVNCSVFYGTGFYDDGVLLVDTDTTIGNCTVSGSCSSIVCNSSIAILPPPFEQEVISYYDATNKTLKVGSCQGNVNGCNRREFSPSVVSTIDDAGDVGQYSSIAIGDDGFPVISYYDEGNGSLKVAKCFSEYCTGGNEKINFADTSVGVGQFTSIALGANGNPVIAYYDFANGNLKVSICGDTDCNSSTERTLESGGDVGKYASIAVCTAAGCLDNNPVISYADSTLTRAMVYK</sequence>
<feature type="non-terminal residue" evidence="1">
    <location>
        <position position="1"/>
    </location>
</feature>
<dbReference type="AlphaFoldDB" id="A0A0F8WKR8"/>
<reference evidence="1" key="1">
    <citation type="journal article" date="2015" name="Nature">
        <title>Complex archaea that bridge the gap between prokaryotes and eukaryotes.</title>
        <authorList>
            <person name="Spang A."/>
            <person name="Saw J.H."/>
            <person name="Jorgensen S.L."/>
            <person name="Zaremba-Niedzwiedzka K."/>
            <person name="Martijn J."/>
            <person name="Lind A.E."/>
            <person name="van Eijk R."/>
            <person name="Schleper C."/>
            <person name="Guy L."/>
            <person name="Ettema T.J."/>
        </authorList>
    </citation>
    <scope>NUCLEOTIDE SEQUENCE</scope>
</reference>
<gene>
    <name evidence="1" type="ORF">LCGC14_3056020</name>
</gene>
<proteinExistence type="predicted"/>
<name>A0A0F8WKR8_9ZZZZ</name>
<organism evidence="1">
    <name type="scientific">marine sediment metagenome</name>
    <dbReference type="NCBI Taxonomy" id="412755"/>
    <lineage>
        <taxon>unclassified sequences</taxon>
        <taxon>metagenomes</taxon>
        <taxon>ecological metagenomes</taxon>
    </lineage>
</organism>
<comment type="caution">
    <text evidence="1">The sequence shown here is derived from an EMBL/GenBank/DDBJ whole genome shotgun (WGS) entry which is preliminary data.</text>
</comment>
<evidence type="ECO:0000313" key="1">
    <source>
        <dbReference type="EMBL" id="KKK57283.1"/>
    </source>
</evidence>
<dbReference type="Gene3D" id="2.120.10.70">
    <property type="entry name" value="Fucose-specific lectin"/>
    <property type="match status" value="1"/>
</dbReference>
<dbReference type="EMBL" id="LAZR01064565">
    <property type="protein sequence ID" value="KKK57283.1"/>
    <property type="molecule type" value="Genomic_DNA"/>
</dbReference>